<keyword evidence="2" id="KW-0863">Zinc-finger</keyword>
<feature type="region of interest" description="Disordered" evidence="3">
    <location>
        <begin position="1"/>
        <end position="116"/>
    </location>
</feature>
<gene>
    <name evidence="5" type="ORF">M422DRAFT_268395</name>
</gene>
<proteinExistence type="predicted"/>
<dbReference type="InterPro" id="IPR036875">
    <property type="entry name" value="Znf_CCHC_sf"/>
</dbReference>
<dbReference type="InterPro" id="IPR001878">
    <property type="entry name" value="Znf_CCHC"/>
</dbReference>
<organism evidence="5 6">
    <name type="scientific">Sphaerobolus stellatus (strain SS14)</name>
    <dbReference type="NCBI Taxonomy" id="990650"/>
    <lineage>
        <taxon>Eukaryota</taxon>
        <taxon>Fungi</taxon>
        <taxon>Dikarya</taxon>
        <taxon>Basidiomycota</taxon>
        <taxon>Agaricomycotina</taxon>
        <taxon>Agaricomycetes</taxon>
        <taxon>Phallomycetidae</taxon>
        <taxon>Geastrales</taxon>
        <taxon>Sphaerobolaceae</taxon>
        <taxon>Sphaerobolus</taxon>
    </lineage>
</organism>
<reference evidence="5 6" key="1">
    <citation type="submission" date="2014-06" db="EMBL/GenBank/DDBJ databases">
        <title>Evolutionary Origins and Diversification of the Mycorrhizal Mutualists.</title>
        <authorList>
            <consortium name="DOE Joint Genome Institute"/>
            <consortium name="Mycorrhizal Genomics Consortium"/>
            <person name="Kohler A."/>
            <person name="Kuo A."/>
            <person name="Nagy L.G."/>
            <person name="Floudas D."/>
            <person name="Copeland A."/>
            <person name="Barry K.W."/>
            <person name="Cichocki N."/>
            <person name="Veneault-Fourrey C."/>
            <person name="LaButti K."/>
            <person name="Lindquist E.A."/>
            <person name="Lipzen A."/>
            <person name="Lundell T."/>
            <person name="Morin E."/>
            <person name="Murat C."/>
            <person name="Riley R."/>
            <person name="Ohm R."/>
            <person name="Sun H."/>
            <person name="Tunlid A."/>
            <person name="Henrissat B."/>
            <person name="Grigoriev I.V."/>
            <person name="Hibbett D.S."/>
            <person name="Martin F."/>
        </authorList>
    </citation>
    <scope>NUCLEOTIDE SEQUENCE [LARGE SCALE GENOMIC DNA]</scope>
    <source>
        <strain evidence="5 6">SS14</strain>
    </source>
</reference>
<dbReference type="EMBL" id="KN837268">
    <property type="protein sequence ID" value="KIJ30151.1"/>
    <property type="molecule type" value="Genomic_DNA"/>
</dbReference>
<dbReference type="HOGENOM" id="CLU_012886_6_2_1"/>
<dbReference type="Pfam" id="PF00098">
    <property type="entry name" value="zf-CCHC"/>
    <property type="match status" value="1"/>
</dbReference>
<evidence type="ECO:0000256" key="1">
    <source>
        <dbReference type="ARBA" id="ARBA00022664"/>
    </source>
</evidence>
<dbReference type="GO" id="GO:0008270">
    <property type="term" value="F:zinc ion binding"/>
    <property type="evidence" value="ECO:0007669"/>
    <property type="project" value="UniProtKB-KW"/>
</dbReference>
<dbReference type="SUPFAM" id="SSF57756">
    <property type="entry name" value="Retrovirus zinc finger-like domains"/>
    <property type="match status" value="1"/>
</dbReference>
<keyword evidence="6" id="KW-1185">Reference proteome</keyword>
<evidence type="ECO:0000259" key="4">
    <source>
        <dbReference type="PROSITE" id="PS50158"/>
    </source>
</evidence>
<evidence type="ECO:0000256" key="3">
    <source>
        <dbReference type="SAM" id="MobiDB-lite"/>
    </source>
</evidence>
<dbReference type="AlphaFoldDB" id="A0A0C9UXP5"/>
<dbReference type="OrthoDB" id="3060267at2759"/>
<feature type="region of interest" description="Disordered" evidence="3">
    <location>
        <begin position="505"/>
        <end position="582"/>
    </location>
</feature>
<keyword evidence="2" id="KW-0479">Metal-binding</keyword>
<dbReference type="SMART" id="SM00343">
    <property type="entry name" value="ZnF_C2HC"/>
    <property type="match status" value="1"/>
</dbReference>
<dbReference type="Gene3D" id="4.10.60.10">
    <property type="entry name" value="Zinc finger, CCHC-type"/>
    <property type="match status" value="1"/>
</dbReference>
<feature type="domain" description="CCHC-type" evidence="4">
    <location>
        <begin position="593"/>
        <end position="608"/>
    </location>
</feature>
<feature type="compositionally biased region" description="Polar residues" evidence="3">
    <location>
        <begin position="43"/>
        <end position="69"/>
    </location>
</feature>
<sequence>MAPKKKTSDKVPTGTGDAIDSGSTPNVASRNDPTLDPGKDPSQAVSATSETNTICPTTRSTHVTDQLAQPASEWGMSEDPTQTPNPYGGSGDPFLPKTYSEYSEPSERSTLADPNPKELALGDQIQEMLNTINEHMDEVKTIHNMSCQVAQLEKYLTIAKGKSSIHPRDPTWDPNDEEINLHSERPTHWLNNHADEESMNGQPNIDPELMQTIPRPNNRSGTKHALSKARSKLSAKTAVLERLYADQAPADHLNGSQEYLYGIRVNAQIDENPRDDEGWEKPRKSIQYTPFNGIEDNDTDSEPTVRNHREGFVPFQHIDDRDILDMPNNEGDNPLVRIVKYMLDQNINNTMEKSPLAKAGVKVTPPNKYCREQSFKALETFVKGLLRWLDMHSMLGPDAYKYQVSFLGTRLEGKALEWFYKTVEPRKYQSTPMDLEQVMTGLYSQACLVYKSSLLNSNYMCHEWSNDLTHTHFTRRYDPEKKTIHKLYLKAVKLEDTNHYDIGVHNSEPMTSNSRWNDNISSNTRCKPRNNGLDRTKSHANTPKTGEISKGPSITPGPSGVNRNSLTAPGGAGPPIHNRQWTNHESSHNSIECYNCGKVGHIKPNCPELIRAHHIGAIHVEDYPEGQVDDADLDINDNIDDERLDEDKYHNNEFDNQLDLSEDQCSWGSKPSKFNWSDDEQPH</sequence>
<feature type="compositionally biased region" description="Polar residues" evidence="3">
    <location>
        <begin position="508"/>
        <end position="525"/>
    </location>
</feature>
<protein>
    <recommendedName>
        <fullName evidence="4">CCHC-type domain-containing protein</fullName>
    </recommendedName>
</protein>
<name>A0A0C9UXP5_SPHS4</name>
<evidence type="ECO:0000313" key="6">
    <source>
        <dbReference type="Proteomes" id="UP000054279"/>
    </source>
</evidence>
<dbReference type="Proteomes" id="UP000054279">
    <property type="component" value="Unassembled WGS sequence"/>
</dbReference>
<feature type="region of interest" description="Disordered" evidence="3">
    <location>
        <begin position="660"/>
        <end position="683"/>
    </location>
</feature>
<keyword evidence="2" id="KW-0862">Zinc</keyword>
<feature type="compositionally biased region" description="Polar residues" evidence="3">
    <location>
        <begin position="660"/>
        <end position="675"/>
    </location>
</feature>
<dbReference type="GO" id="GO:0006397">
    <property type="term" value="P:mRNA processing"/>
    <property type="evidence" value="ECO:0007669"/>
    <property type="project" value="UniProtKB-KW"/>
</dbReference>
<keyword evidence="1" id="KW-0507">mRNA processing</keyword>
<feature type="compositionally biased region" description="Polar residues" evidence="3">
    <location>
        <begin position="21"/>
        <end position="32"/>
    </location>
</feature>
<evidence type="ECO:0000256" key="2">
    <source>
        <dbReference type="PROSITE-ProRule" id="PRU00047"/>
    </source>
</evidence>
<dbReference type="PROSITE" id="PS50158">
    <property type="entry name" value="ZF_CCHC"/>
    <property type="match status" value="1"/>
</dbReference>
<dbReference type="GO" id="GO:0003676">
    <property type="term" value="F:nucleic acid binding"/>
    <property type="evidence" value="ECO:0007669"/>
    <property type="project" value="InterPro"/>
</dbReference>
<evidence type="ECO:0000313" key="5">
    <source>
        <dbReference type="EMBL" id="KIJ30151.1"/>
    </source>
</evidence>
<accession>A0A0C9UXP5</accession>